<dbReference type="PANTHER" id="PTHR13399">
    <property type="entry name" value="TRANSLOCON-ASSOCIATED PROTEIN TRAP , GAMMA SUBUNIT"/>
    <property type="match status" value="1"/>
</dbReference>
<evidence type="ECO:0000256" key="8">
    <source>
        <dbReference type="ARBA" id="ARBA00023136"/>
    </source>
</evidence>
<proteinExistence type="inferred from homology"/>
<dbReference type="EMBL" id="KB007971">
    <property type="protein sequence ID" value="ELR17861.1"/>
    <property type="molecule type" value="Genomic_DNA"/>
</dbReference>
<comment type="subcellular location">
    <subcellularLocation>
        <location evidence="2">Endoplasmic reticulum membrane</location>
        <topology evidence="2">Multi-pass membrane protein</topology>
    </subcellularLocation>
</comment>
<name>L8H0F7_ACACF</name>
<feature type="transmembrane region" description="Helical" evidence="10">
    <location>
        <begin position="125"/>
        <end position="144"/>
    </location>
</feature>
<evidence type="ECO:0000313" key="11">
    <source>
        <dbReference type="EMBL" id="ELR17861.1"/>
    </source>
</evidence>
<dbReference type="GeneID" id="14918603"/>
<dbReference type="KEGG" id="acan:ACA1_248860"/>
<protein>
    <recommendedName>
        <fullName evidence="4">Translocon-associated protein subunit gamma</fullName>
    </recommendedName>
    <alternativeName>
        <fullName evidence="9">Signal sequence receptor subunit gamma</fullName>
    </alternativeName>
</protein>
<dbReference type="AlphaFoldDB" id="L8H0F7"/>
<evidence type="ECO:0000256" key="2">
    <source>
        <dbReference type="ARBA" id="ARBA00004477"/>
    </source>
</evidence>
<keyword evidence="5 10" id="KW-0812">Transmembrane</keyword>
<organism evidence="11 12">
    <name type="scientific">Acanthamoeba castellanii (strain ATCC 30010 / Neff)</name>
    <dbReference type="NCBI Taxonomy" id="1257118"/>
    <lineage>
        <taxon>Eukaryota</taxon>
        <taxon>Amoebozoa</taxon>
        <taxon>Discosea</taxon>
        <taxon>Longamoebia</taxon>
        <taxon>Centramoebida</taxon>
        <taxon>Acanthamoebidae</taxon>
        <taxon>Acanthamoeba</taxon>
    </lineage>
</organism>
<dbReference type="Proteomes" id="UP000011083">
    <property type="component" value="Unassembled WGS sequence"/>
</dbReference>
<dbReference type="PANTHER" id="PTHR13399:SF2">
    <property type="entry name" value="TRANSLOCON-ASSOCIATED PROTEIN SUBUNIT GAMMA"/>
    <property type="match status" value="1"/>
</dbReference>
<dbReference type="Pfam" id="PF07074">
    <property type="entry name" value="TRAP-gamma"/>
    <property type="match status" value="1"/>
</dbReference>
<reference evidence="11 12" key="1">
    <citation type="journal article" date="2013" name="Genome Biol.">
        <title>Genome of Acanthamoeba castellanii highlights extensive lateral gene transfer and early evolution of tyrosine kinase signaling.</title>
        <authorList>
            <person name="Clarke M."/>
            <person name="Lohan A.J."/>
            <person name="Liu B."/>
            <person name="Lagkouvardos I."/>
            <person name="Roy S."/>
            <person name="Zafar N."/>
            <person name="Bertelli C."/>
            <person name="Schilde C."/>
            <person name="Kianianmomeni A."/>
            <person name="Burglin T.R."/>
            <person name="Frech C."/>
            <person name="Turcotte B."/>
            <person name="Kopec K.O."/>
            <person name="Synnott J.M."/>
            <person name="Choo C."/>
            <person name="Paponov I."/>
            <person name="Finkler A."/>
            <person name="Soon Heng Tan C."/>
            <person name="Hutchins A.P."/>
            <person name="Weinmeier T."/>
            <person name="Rattei T."/>
            <person name="Chu J.S."/>
            <person name="Gimenez G."/>
            <person name="Irimia M."/>
            <person name="Rigden D.J."/>
            <person name="Fitzpatrick D.A."/>
            <person name="Lorenzo-Morales J."/>
            <person name="Bateman A."/>
            <person name="Chiu C.H."/>
            <person name="Tang P."/>
            <person name="Hegemann P."/>
            <person name="Fromm H."/>
            <person name="Raoult D."/>
            <person name="Greub G."/>
            <person name="Miranda-Saavedra D."/>
            <person name="Chen N."/>
            <person name="Nash P."/>
            <person name="Ginger M.L."/>
            <person name="Horn M."/>
            <person name="Schaap P."/>
            <person name="Caler L."/>
            <person name="Loftus B."/>
        </authorList>
    </citation>
    <scope>NUCLEOTIDE SEQUENCE [LARGE SCALE GENOMIC DNA]</scope>
    <source>
        <strain evidence="11 12">Neff</strain>
    </source>
</reference>
<evidence type="ECO:0000256" key="9">
    <source>
        <dbReference type="ARBA" id="ARBA00030917"/>
    </source>
</evidence>
<sequence>MSDKKGKKSNDIFSQFQEDHRPTSEQLAIYFPSALALTLIPLYLFYSIFGLELYTYLPLFGVVSVGSALILTLAYHNIAHWLKTRLVSHREGLVPKSGKDKKDVLAKKKQEQIQVTQRESIAFSILYNNALFLFGVIVLGFFVFKSASAPFNYVLSVSLSAAALSFFSASSV</sequence>
<dbReference type="InterPro" id="IPR009779">
    <property type="entry name" value="SSR3"/>
</dbReference>
<keyword evidence="6" id="KW-0256">Endoplasmic reticulum</keyword>
<evidence type="ECO:0000256" key="10">
    <source>
        <dbReference type="SAM" id="Phobius"/>
    </source>
</evidence>
<accession>L8H0F7</accession>
<dbReference type="OrthoDB" id="10059529at2759"/>
<evidence type="ECO:0000256" key="7">
    <source>
        <dbReference type="ARBA" id="ARBA00022989"/>
    </source>
</evidence>
<keyword evidence="12" id="KW-1185">Reference proteome</keyword>
<evidence type="ECO:0000256" key="5">
    <source>
        <dbReference type="ARBA" id="ARBA00022692"/>
    </source>
</evidence>
<dbReference type="GO" id="GO:0006614">
    <property type="term" value="P:SRP-dependent cotranslational protein targeting to membrane"/>
    <property type="evidence" value="ECO:0007669"/>
    <property type="project" value="InterPro"/>
</dbReference>
<comment type="similarity">
    <text evidence="3">Belongs to the TRAP-gamma family.</text>
</comment>
<dbReference type="RefSeq" id="XP_004339874.1">
    <property type="nucleotide sequence ID" value="XM_004339826.1"/>
</dbReference>
<dbReference type="STRING" id="1257118.L8H0F7"/>
<evidence type="ECO:0000256" key="3">
    <source>
        <dbReference type="ARBA" id="ARBA00007990"/>
    </source>
</evidence>
<dbReference type="VEuPathDB" id="AmoebaDB:ACA1_248860"/>
<dbReference type="OMA" id="PLWLFWR"/>
<feature type="transmembrane region" description="Helical" evidence="10">
    <location>
        <begin position="150"/>
        <end position="169"/>
    </location>
</feature>
<evidence type="ECO:0000256" key="6">
    <source>
        <dbReference type="ARBA" id="ARBA00022824"/>
    </source>
</evidence>
<comment type="function">
    <text evidence="1">TRAP proteins are part of a complex whose function is to bind calcium to the ER membrane and thereby regulate the retention of ER resident proteins.</text>
</comment>
<feature type="transmembrane region" description="Helical" evidence="10">
    <location>
        <begin position="27"/>
        <end position="49"/>
    </location>
</feature>
<keyword evidence="7 10" id="KW-1133">Transmembrane helix</keyword>
<dbReference type="GO" id="GO:0005789">
    <property type="term" value="C:endoplasmic reticulum membrane"/>
    <property type="evidence" value="ECO:0007669"/>
    <property type="project" value="UniProtKB-SubCell"/>
</dbReference>
<keyword evidence="8 10" id="KW-0472">Membrane</keyword>
<evidence type="ECO:0000256" key="1">
    <source>
        <dbReference type="ARBA" id="ARBA00002838"/>
    </source>
</evidence>
<feature type="transmembrane region" description="Helical" evidence="10">
    <location>
        <begin position="55"/>
        <end position="75"/>
    </location>
</feature>
<evidence type="ECO:0000256" key="4">
    <source>
        <dbReference type="ARBA" id="ARBA00022231"/>
    </source>
</evidence>
<gene>
    <name evidence="11" type="ORF">ACA1_248860</name>
</gene>
<evidence type="ECO:0000313" key="12">
    <source>
        <dbReference type="Proteomes" id="UP000011083"/>
    </source>
</evidence>